<evidence type="ECO:0000313" key="5">
    <source>
        <dbReference type="Proteomes" id="UP000281915"/>
    </source>
</evidence>
<dbReference type="InterPro" id="IPR029063">
    <property type="entry name" value="SAM-dependent_MTases_sf"/>
</dbReference>
<protein>
    <submittedName>
        <fullName evidence="4">Methyltransferase domain-containing protein</fullName>
    </submittedName>
</protein>
<organism evidence="4 5">
    <name type="scientific">Brevibacillus panacihumi</name>
    <dbReference type="NCBI Taxonomy" id="497735"/>
    <lineage>
        <taxon>Bacteria</taxon>
        <taxon>Bacillati</taxon>
        <taxon>Bacillota</taxon>
        <taxon>Bacilli</taxon>
        <taxon>Bacillales</taxon>
        <taxon>Paenibacillaceae</taxon>
        <taxon>Brevibacillus</taxon>
    </lineage>
</organism>
<proteinExistence type="predicted"/>
<accession>A0A3M8CYR2</accession>
<gene>
    <name evidence="4" type="ORF">EDM58_08440</name>
</gene>
<reference evidence="4 5" key="1">
    <citation type="submission" date="2018-10" db="EMBL/GenBank/DDBJ databases">
        <title>Phylogenomics of Brevibacillus.</title>
        <authorList>
            <person name="Dunlap C."/>
        </authorList>
    </citation>
    <scope>NUCLEOTIDE SEQUENCE [LARGE SCALE GENOMIC DNA]</scope>
    <source>
        <strain evidence="4 5">JCM 15085</strain>
    </source>
</reference>
<evidence type="ECO:0000256" key="2">
    <source>
        <dbReference type="ARBA" id="ARBA00022679"/>
    </source>
</evidence>
<evidence type="ECO:0000256" key="1">
    <source>
        <dbReference type="ARBA" id="ARBA00022603"/>
    </source>
</evidence>
<evidence type="ECO:0000259" key="3">
    <source>
        <dbReference type="Pfam" id="PF13649"/>
    </source>
</evidence>
<dbReference type="Gene3D" id="3.40.50.150">
    <property type="entry name" value="Vaccinia Virus protein VP39"/>
    <property type="match status" value="1"/>
</dbReference>
<dbReference type="InterPro" id="IPR041698">
    <property type="entry name" value="Methyltransf_25"/>
</dbReference>
<dbReference type="GO" id="GO:0032259">
    <property type="term" value="P:methylation"/>
    <property type="evidence" value="ECO:0007669"/>
    <property type="project" value="UniProtKB-KW"/>
</dbReference>
<comment type="caution">
    <text evidence="4">The sequence shown here is derived from an EMBL/GenBank/DDBJ whole genome shotgun (WGS) entry which is preliminary data.</text>
</comment>
<dbReference type="CDD" id="cd02440">
    <property type="entry name" value="AdoMet_MTases"/>
    <property type="match status" value="1"/>
</dbReference>
<keyword evidence="1 4" id="KW-0489">Methyltransferase</keyword>
<dbReference type="PANTHER" id="PTHR43861:SF1">
    <property type="entry name" value="TRANS-ACONITATE 2-METHYLTRANSFERASE"/>
    <property type="match status" value="1"/>
</dbReference>
<dbReference type="EMBL" id="RHHT01000015">
    <property type="protein sequence ID" value="RNB80853.1"/>
    <property type="molecule type" value="Genomic_DNA"/>
</dbReference>
<dbReference type="PANTHER" id="PTHR43861">
    <property type="entry name" value="TRANS-ACONITATE 2-METHYLTRANSFERASE-RELATED"/>
    <property type="match status" value="1"/>
</dbReference>
<dbReference type="GO" id="GO:0008168">
    <property type="term" value="F:methyltransferase activity"/>
    <property type="evidence" value="ECO:0007669"/>
    <property type="project" value="UniProtKB-KW"/>
</dbReference>
<dbReference type="SUPFAM" id="SSF53335">
    <property type="entry name" value="S-adenosyl-L-methionine-dependent methyltransferases"/>
    <property type="match status" value="1"/>
</dbReference>
<dbReference type="RefSeq" id="WP_122912936.1">
    <property type="nucleotide sequence ID" value="NZ_RHHT01000015.1"/>
</dbReference>
<keyword evidence="2 4" id="KW-0808">Transferase</keyword>
<dbReference type="Pfam" id="PF13649">
    <property type="entry name" value="Methyltransf_25"/>
    <property type="match status" value="1"/>
</dbReference>
<evidence type="ECO:0000313" key="4">
    <source>
        <dbReference type="EMBL" id="RNB80853.1"/>
    </source>
</evidence>
<feature type="domain" description="Methyltransferase" evidence="3">
    <location>
        <begin position="38"/>
        <end position="125"/>
    </location>
</feature>
<name>A0A3M8CYR2_9BACL</name>
<dbReference type="Proteomes" id="UP000281915">
    <property type="component" value="Unassembled WGS sequence"/>
</dbReference>
<sequence>MSQPQQWNAAFYDEKMNFVSHYGRGLIEWLEPLTGERILDFGCGTGDLTEQLASSGAIVTGIDFSPEMIASAQKKYPHLSFQVADGHTYRTDQPYHAVFSNAALHWMKRPEEVVHSIWHALLPGGRFVAEMGGKDNCRLVVDALHTVLAQKGIDAAERSPWYFPSLGEYASLLEQKGFRVTLASHFDRPTEMPDGDSGLRHWLDSFADPFFAGMDASEKEEICEHVTELVRPSLYSDKGWVVDYKRLRIIARKPEQNS</sequence>
<dbReference type="AlphaFoldDB" id="A0A3M8CYR2"/>